<reference evidence="7" key="1">
    <citation type="submission" date="2016-04" db="EMBL/GenBank/DDBJ databases">
        <authorList>
            <person name="Evans L.H."/>
            <person name="Alamgir A."/>
            <person name="Owens N."/>
            <person name="Weber N.D."/>
            <person name="Virtaneva K."/>
            <person name="Barbian K."/>
            <person name="Babar A."/>
            <person name="Rosenke K."/>
        </authorList>
    </citation>
    <scope>NUCLEOTIDE SEQUENCE [LARGE SCALE GENOMIC DNA]</scope>
    <source>
        <strain evidence="7">CBS 101.48</strain>
    </source>
</reference>
<evidence type="ECO:0000256" key="4">
    <source>
        <dbReference type="ARBA" id="ARBA00022827"/>
    </source>
</evidence>
<evidence type="ECO:0000256" key="1">
    <source>
        <dbReference type="ARBA" id="ARBA00001974"/>
    </source>
</evidence>
<dbReference type="GO" id="GO:0050660">
    <property type="term" value="F:flavin adenine dinucleotide binding"/>
    <property type="evidence" value="ECO:0007669"/>
    <property type="project" value="InterPro"/>
</dbReference>
<keyword evidence="3" id="KW-0285">Flavoprotein</keyword>
<dbReference type="InParanoid" id="A0A168STI2"/>
<organism evidence="7">
    <name type="scientific">Absidia glauca</name>
    <name type="common">Pin mould</name>
    <dbReference type="NCBI Taxonomy" id="4829"/>
    <lineage>
        <taxon>Eukaryota</taxon>
        <taxon>Fungi</taxon>
        <taxon>Fungi incertae sedis</taxon>
        <taxon>Mucoromycota</taxon>
        <taxon>Mucoromycotina</taxon>
        <taxon>Mucoromycetes</taxon>
        <taxon>Mucorales</taxon>
        <taxon>Cunninghamellaceae</taxon>
        <taxon>Absidia</taxon>
    </lineage>
</organism>
<evidence type="ECO:0000313" key="7">
    <source>
        <dbReference type="EMBL" id="SAM08912.1"/>
    </source>
</evidence>
<dbReference type="GO" id="GO:0008115">
    <property type="term" value="F:sarcosine oxidase activity"/>
    <property type="evidence" value="ECO:0007669"/>
    <property type="project" value="TreeGrafter"/>
</dbReference>
<dbReference type="InterPro" id="IPR045170">
    <property type="entry name" value="MTOX"/>
</dbReference>
<dbReference type="Pfam" id="PF01266">
    <property type="entry name" value="DAO"/>
    <property type="match status" value="1"/>
</dbReference>
<dbReference type="EMBL" id="LT554937">
    <property type="protein sequence ID" value="SAM08912.1"/>
    <property type="molecule type" value="Genomic_DNA"/>
</dbReference>
<keyword evidence="4" id="KW-0274">FAD</keyword>
<accession>A0A168STI2</accession>
<dbReference type="InterPro" id="IPR036188">
    <property type="entry name" value="FAD/NAD-bd_sf"/>
</dbReference>
<evidence type="ECO:0000256" key="2">
    <source>
        <dbReference type="ARBA" id="ARBA00010989"/>
    </source>
</evidence>
<dbReference type="SUPFAM" id="SSF51905">
    <property type="entry name" value="FAD/NAD(P)-binding domain"/>
    <property type="match status" value="1"/>
</dbReference>
<dbReference type="AlphaFoldDB" id="A0A168STI2"/>
<keyword evidence="8" id="KW-1185">Reference proteome</keyword>
<dbReference type="PANTHER" id="PTHR10961:SF46">
    <property type="entry name" value="PEROXISOMAL SARCOSINE OXIDASE"/>
    <property type="match status" value="1"/>
</dbReference>
<evidence type="ECO:0000256" key="5">
    <source>
        <dbReference type="ARBA" id="ARBA00023002"/>
    </source>
</evidence>
<dbReference type="Gene3D" id="3.50.50.60">
    <property type="entry name" value="FAD/NAD(P)-binding domain"/>
    <property type="match status" value="3"/>
</dbReference>
<dbReference type="OrthoDB" id="2219495at2759"/>
<protein>
    <recommendedName>
        <fullName evidence="6">FAD dependent oxidoreductase domain-containing protein</fullName>
    </recommendedName>
</protein>
<sequence length="404" mass="45032">MTKVIIVGGGCFGLSTAYALSLKEEYEVWVYDRQQIPAPDAASTDINKIIRFDYADDEMYMRLMMEALPYWHQYNKERAEEGKEPVFHQTGVLMMSSNGRYSEFEKRSLAKIRQAGYGHVIDELLTPESIIERYPQFENAVHNGFNIGYVNKAGGWCNSGESVNHMYKKCVEQGVHFVVGGNQGTIASLYCPTSLDTVEGIVTMDGKVHVADKVVLALGAWTPGVVDMDNQVVATGQAVVHFEPKGTLREQFDKNCPVWCADLSRTDTIPFSALKQLRTFLAEFIPPTVSMDISFSRLCWYCDSIDGHFLVSPHPKHSNLIVAAGDSGHGMKFLPNIGFQIRNVIEGISTDYTKKWAWRKLDASQTKLDGLRQGSVLNRGIILGPDEAMRLVTADELCAARANL</sequence>
<dbReference type="InterPro" id="IPR006076">
    <property type="entry name" value="FAD-dep_OxRdtase"/>
</dbReference>
<evidence type="ECO:0000256" key="3">
    <source>
        <dbReference type="ARBA" id="ARBA00022630"/>
    </source>
</evidence>
<comment type="similarity">
    <text evidence="2">Belongs to the MSOX/MTOX family.</text>
</comment>
<feature type="domain" description="FAD dependent oxidoreductase" evidence="6">
    <location>
        <begin position="3"/>
        <end position="338"/>
    </location>
</feature>
<dbReference type="Proteomes" id="UP000078561">
    <property type="component" value="Unassembled WGS sequence"/>
</dbReference>
<dbReference type="FunCoup" id="A0A168STI2">
    <property type="interactions" value="186"/>
</dbReference>
<gene>
    <name evidence="7" type="primary">ABSGL_14578.1 scaffold 14663</name>
</gene>
<keyword evidence="5" id="KW-0560">Oxidoreductase</keyword>
<proteinExistence type="inferred from homology"/>
<evidence type="ECO:0000259" key="6">
    <source>
        <dbReference type="Pfam" id="PF01266"/>
    </source>
</evidence>
<comment type="cofactor">
    <cofactor evidence="1">
        <name>FAD</name>
        <dbReference type="ChEBI" id="CHEBI:57692"/>
    </cofactor>
</comment>
<dbReference type="STRING" id="4829.A0A168STI2"/>
<evidence type="ECO:0000313" key="8">
    <source>
        <dbReference type="Proteomes" id="UP000078561"/>
    </source>
</evidence>
<dbReference type="OMA" id="SANAWTW"/>
<dbReference type="PANTHER" id="PTHR10961">
    <property type="entry name" value="PEROXISOMAL SARCOSINE OXIDASE"/>
    <property type="match status" value="1"/>
</dbReference>
<name>A0A168STI2_ABSGL</name>